<sequence>LHFYGFFKANKVPVAMRDALRALMSSRMLAKWLKLCIFLLILTCCAAAALSIIRRSSFQRAIKTAIYGTGIIFDNELIARYNCVMLFVLGRPAKTIVQRQIEEEAGIFNDIIQQDFIDSYRNLTWKAIAWLRFVSEHCIHVKYVIKIDDDVLFNIFTLVDFLNKSEVGMENAQKTIICRVIRNRKVQRNSKNKWYVRRNELVGKYYLPYCVGMAIVISGNTAASLLEASTGEGYFWIDDYFITGILAAKTGASFVDLGKKNVVVHESEGSEQDFVSGKILFRLFSNIIHARHIWEKLRKARALSDTEK</sequence>
<keyword evidence="6" id="KW-0735">Signal-anchor</keyword>
<keyword evidence="7" id="KW-1133">Transmembrane helix</keyword>
<keyword evidence="3 10" id="KW-0328">Glycosyltransferase</keyword>
<keyword evidence="4" id="KW-0808">Transferase</keyword>
<dbReference type="Pfam" id="PF01762">
    <property type="entry name" value="Galactosyl_T"/>
    <property type="match status" value="1"/>
</dbReference>
<evidence type="ECO:0000313" key="11">
    <source>
        <dbReference type="Proteomes" id="UP000050794"/>
    </source>
</evidence>
<keyword evidence="11" id="KW-1185">Reference proteome</keyword>
<comment type="similarity">
    <text evidence="2 10">Belongs to the glycosyltransferase 31 family.</text>
</comment>
<evidence type="ECO:0000256" key="2">
    <source>
        <dbReference type="ARBA" id="ARBA00008661"/>
    </source>
</evidence>
<dbReference type="EC" id="2.4.1.-" evidence="10"/>
<dbReference type="PANTHER" id="PTHR11214">
    <property type="entry name" value="BETA-1,3-N-ACETYLGLUCOSAMINYLTRANSFERASE"/>
    <property type="match status" value="1"/>
</dbReference>
<dbReference type="WBParaSite" id="TCNE_0001898901-mRNA-1">
    <property type="protein sequence ID" value="TCNE_0001898901-mRNA-1"/>
    <property type="gene ID" value="TCNE_0001898901"/>
</dbReference>
<evidence type="ECO:0000256" key="9">
    <source>
        <dbReference type="ARBA" id="ARBA00023136"/>
    </source>
</evidence>
<name>A0A183VE15_TOXCA</name>
<dbReference type="GO" id="GO:0016758">
    <property type="term" value="F:hexosyltransferase activity"/>
    <property type="evidence" value="ECO:0007669"/>
    <property type="project" value="InterPro"/>
</dbReference>
<dbReference type="Gene3D" id="3.90.550.50">
    <property type="match status" value="1"/>
</dbReference>
<organism evidence="11 12">
    <name type="scientific">Toxocara canis</name>
    <name type="common">Canine roundworm</name>
    <dbReference type="NCBI Taxonomy" id="6265"/>
    <lineage>
        <taxon>Eukaryota</taxon>
        <taxon>Metazoa</taxon>
        <taxon>Ecdysozoa</taxon>
        <taxon>Nematoda</taxon>
        <taxon>Chromadorea</taxon>
        <taxon>Rhabditida</taxon>
        <taxon>Spirurina</taxon>
        <taxon>Ascaridomorpha</taxon>
        <taxon>Ascaridoidea</taxon>
        <taxon>Toxocaridae</taxon>
        <taxon>Toxocara</taxon>
    </lineage>
</organism>
<protein>
    <recommendedName>
        <fullName evidence="10">Hexosyltransferase</fullName>
        <ecNumber evidence="10">2.4.1.-</ecNumber>
    </recommendedName>
</protein>
<evidence type="ECO:0000256" key="10">
    <source>
        <dbReference type="RuleBase" id="RU363063"/>
    </source>
</evidence>
<accession>A0A183VE15</accession>
<evidence type="ECO:0000256" key="4">
    <source>
        <dbReference type="ARBA" id="ARBA00022679"/>
    </source>
</evidence>
<evidence type="ECO:0000256" key="8">
    <source>
        <dbReference type="ARBA" id="ARBA00023034"/>
    </source>
</evidence>
<comment type="subcellular location">
    <subcellularLocation>
        <location evidence="1 10">Golgi apparatus membrane</location>
        <topology evidence="1 10">Single-pass type II membrane protein</topology>
    </subcellularLocation>
</comment>
<dbReference type="PANTHER" id="PTHR11214:SF364">
    <property type="entry name" value="HEXOSYLTRANSFERASE"/>
    <property type="match status" value="1"/>
</dbReference>
<evidence type="ECO:0000256" key="1">
    <source>
        <dbReference type="ARBA" id="ARBA00004323"/>
    </source>
</evidence>
<evidence type="ECO:0000256" key="5">
    <source>
        <dbReference type="ARBA" id="ARBA00022692"/>
    </source>
</evidence>
<dbReference type="Proteomes" id="UP000050794">
    <property type="component" value="Unassembled WGS sequence"/>
</dbReference>
<evidence type="ECO:0000313" key="12">
    <source>
        <dbReference type="WBParaSite" id="TCNE_0001898901-mRNA-1"/>
    </source>
</evidence>
<evidence type="ECO:0000256" key="6">
    <source>
        <dbReference type="ARBA" id="ARBA00022968"/>
    </source>
</evidence>
<keyword evidence="8 10" id="KW-0333">Golgi apparatus</keyword>
<keyword evidence="9" id="KW-0472">Membrane</keyword>
<reference evidence="12" key="1">
    <citation type="submission" date="2016-06" db="UniProtKB">
        <authorList>
            <consortium name="WormBaseParasite"/>
        </authorList>
    </citation>
    <scope>IDENTIFICATION</scope>
</reference>
<keyword evidence="5" id="KW-0812">Transmembrane</keyword>
<dbReference type="InterPro" id="IPR002659">
    <property type="entry name" value="Glyco_trans_31"/>
</dbReference>
<dbReference type="GO" id="GO:0000139">
    <property type="term" value="C:Golgi membrane"/>
    <property type="evidence" value="ECO:0007669"/>
    <property type="project" value="UniProtKB-SubCell"/>
</dbReference>
<evidence type="ECO:0000256" key="3">
    <source>
        <dbReference type="ARBA" id="ARBA00022676"/>
    </source>
</evidence>
<proteinExistence type="inferred from homology"/>
<dbReference type="GO" id="GO:0006493">
    <property type="term" value="P:protein O-linked glycosylation"/>
    <property type="evidence" value="ECO:0007669"/>
    <property type="project" value="TreeGrafter"/>
</dbReference>
<dbReference type="AlphaFoldDB" id="A0A183VE15"/>
<evidence type="ECO:0000256" key="7">
    <source>
        <dbReference type="ARBA" id="ARBA00022989"/>
    </source>
</evidence>